<dbReference type="EMBL" id="BBNR01000020">
    <property type="protein sequence ID" value="GAL68432.1"/>
    <property type="molecule type" value="Genomic_DNA"/>
</dbReference>
<comment type="caution">
    <text evidence="1">The sequence shown here is derived from an EMBL/GenBank/DDBJ whole genome shotgun (WGS) entry which is preliminary data.</text>
</comment>
<accession>A0A090WLU4</accession>
<organism evidence="1 2">
    <name type="scientific">Jejuia pallidilutea</name>
    <dbReference type="NCBI Taxonomy" id="504487"/>
    <lineage>
        <taxon>Bacteria</taxon>
        <taxon>Pseudomonadati</taxon>
        <taxon>Bacteroidota</taxon>
        <taxon>Flavobacteriia</taxon>
        <taxon>Flavobacteriales</taxon>
        <taxon>Flavobacteriaceae</taxon>
        <taxon>Jejuia</taxon>
    </lineage>
</organism>
<dbReference type="AlphaFoldDB" id="A0A090WLU4"/>
<sequence>MLLTLTCGVCLKKFPFFFVSEHVKKKKKTKYYKCVLHLKKEIIRL</sequence>
<proteinExistence type="predicted"/>
<name>A0A090WLU4_9FLAO</name>
<evidence type="ECO:0000313" key="2">
    <source>
        <dbReference type="Proteomes" id="UP000029641"/>
    </source>
</evidence>
<dbReference type="Proteomes" id="UP000029641">
    <property type="component" value="Unassembled WGS sequence"/>
</dbReference>
<reference evidence="1 2" key="1">
    <citation type="journal article" date="2014" name="Genome Announc.">
        <title>Draft Genome Sequence of Marine Flavobacterium Jejuia pallidilutea Strain 11shimoA1 and Pigmentation Mutants.</title>
        <authorList>
            <person name="Takatani N."/>
            <person name="Nakanishi M."/>
            <person name="Meirelles P."/>
            <person name="Mino S."/>
            <person name="Suda W."/>
            <person name="Oshima K."/>
            <person name="Hattori M."/>
            <person name="Ohkuma M."/>
            <person name="Hosokawa M."/>
            <person name="Miyashita K."/>
            <person name="Thompson F.L."/>
            <person name="Niwa A."/>
            <person name="Sawabe T."/>
            <person name="Sawabe T."/>
        </authorList>
    </citation>
    <scope>NUCLEOTIDE SEQUENCE [LARGE SCALE GENOMIC DNA]</scope>
    <source>
        <strain evidence="1 2">JCM 19301</strain>
    </source>
</reference>
<evidence type="ECO:0000313" key="1">
    <source>
        <dbReference type="EMBL" id="GAL68432.1"/>
    </source>
</evidence>
<protein>
    <submittedName>
        <fullName evidence="1">Uncharacterized protein</fullName>
    </submittedName>
</protein>
<gene>
    <name evidence="1" type="ORF">JCM19301_75</name>
</gene>